<feature type="transmembrane region" description="Helical" evidence="7">
    <location>
        <begin position="215"/>
        <end position="241"/>
    </location>
</feature>
<gene>
    <name evidence="9" type="ORF">UR08_10595</name>
</gene>
<comment type="subcellular location">
    <subcellularLocation>
        <location evidence="1">Cell membrane</location>
        <topology evidence="1">Multi-pass membrane protein</topology>
    </subcellularLocation>
</comment>
<dbReference type="Gene3D" id="1.20.1250.20">
    <property type="entry name" value="MFS general substrate transporter like domains"/>
    <property type="match status" value="2"/>
</dbReference>
<evidence type="ECO:0000256" key="1">
    <source>
        <dbReference type="ARBA" id="ARBA00004651"/>
    </source>
</evidence>
<dbReference type="AlphaFoldDB" id="A0A3D8TU58"/>
<dbReference type="SUPFAM" id="SSF103473">
    <property type="entry name" value="MFS general substrate transporter"/>
    <property type="match status" value="1"/>
</dbReference>
<feature type="transmembrane region" description="Helical" evidence="7">
    <location>
        <begin position="139"/>
        <end position="160"/>
    </location>
</feature>
<feature type="transmembrane region" description="Helical" evidence="7">
    <location>
        <begin position="106"/>
        <end position="127"/>
    </location>
</feature>
<dbReference type="InterPro" id="IPR011701">
    <property type="entry name" value="MFS"/>
</dbReference>
<feature type="transmembrane region" description="Helical" evidence="7">
    <location>
        <begin position="166"/>
        <end position="188"/>
    </location>
</feature>
<evidence type="ECO:0000313" key="10">
    <source>
        <dbReference type="Proteomes" id="UP000257055"/>
    </source>
</evidence>
<protein>
    <submittedName>
        <fullName evidence="9">Multidrug transporter</fullName>
    </submittedName>
</protein>
<proteinExistence type="predicted"/>
<dbReference type="Pfam" id="PF07690">
    <property type="entry name" value="MFS_1"/>
    <property type="match status" value="2"/>
</dbReference>
<evidence type="ECO:0000313" key="9">
    <source>
        <dbReference type="EMBL" id="RDX01356.1"/>
    </source>
</evidence>
<feature type="transmembrane region" description="Helical" evidence="7">
    <location>
        <begin position="12"/>
        <end position="37"/>
    </location>
</feature>
<evidence type="ECO:0000256" key="3">
    <source>
        <dbReference type="ARBA" id="ARBA00022475"/>
    </source>
</evidence>
<dbReference type="InterPro" id="IPR020846">
    <property type="entry name" value="MFS_dom"/>
</dbReference>
<dbReference type="PANTHER" id="PTHR43414:SF6">
    <property type="entry name" value="MULTIDRUG RESISTANCE PROTEIN MDTG"/>
    <property type="match status" value="1"/>
</dbReference>
<accession>A0A3D8TU58</accession>
<feature type="transmembrane region" description="Helical" evidence="7">
    <location>
        <begin position="253"/>
        <end position="273"/>
    </location>
</feature>
<dbReference type="EMBL" id="LARY01000002">
    <property type="protein sequence ID" value="RDX01356.1"/>
    <property type="molecule type" value="Genomic_DNA"/>
</dbReference>
<dbReference type="InterPro" id="IPR001958">
    <property type="entry name" value="Tet-R_TetA/multi-R_MdtG-like"/>
</dbReference>
<keyword evidence="4 7" id="KW-0812">Transmembrane</keyword>
<feature type="transmembrane region" description="Helical" evidence="7">
    <location>
        <begin position="81"/>
        <end position="100"/>
    </location>
</feature>
<feature type="domain" description="Major facilitator superfamily (MFS) profile" evidence="8">
    <location>
        <begin position="10"/>
        <end position="397"/>
    </location>
</feature>
<dbReference type="CDD" id="cd17391">
    <property type="entry name" value="MFS_MdtG_MDR_like"/>
    <property type="match status" value="1"/>
</dbReference>
<feature type="transmembrane region" description="Helical" evidence="7">
    <location>
        <begin position="285"/>
        <end position="305"/>
    </location>
</feature>
<sequence length="398" mass="43203">MEAKLNWKRNLYISWLGCFLTGVSFNLVMPFMSLYISDLGVTDHTELNVWSGLAVSATALTSALVSPFWGRLADRKGRRLMLLRASLGMAITMGCLGLVQNVYQLVLLRALNGLLSGYIPNATALVASQAPQNKSGWALGFLSTGTISGTLIGPLIGGFLADIFGYRPVFFITGFVLLLTFLLTLFFLKEDFKPVIREKMLTTRQLFQRLPSKNLVLGLFLTTFIIQIANTSISPILPLYIRELLGSDDNISLISGIITSAPGISALIASPYLGKLGDKIGNHKVLIGGLVAAAIIMVPMAWVQSPLELGLLRFLLGFTTGALMPSINTLINKNSPRDSLSSIFSYNQSSQSLGNVAGPLIGSSVSAAFGYPIVFYMTSLFLLGNLFFTHNMFKKHSK</sequence>
<keyword evidence="10" id="KW-1185">Reference proteome</keyword>
<dbReference type="PANTHER" id="PTHR43414">
    <property type="entry name" value="MULTIDRUG RESISTANCE PROTEIN MDTG"/>
    <property type="match status" value="1"/>
</dbReference>
<dbReference type="GO" id="GO:0022857">
    <property type="term" value="F:transmembrane transporter activity"/>
    <property type="evidence" value="ECO:0007669"/>
    <property type="project" value="InterPro"/>
</dbReference>
<dbReference type="Proteomes" id="UP000257055">
    <property type="component" value="Unassembled WGS sequence"/>
</dbReference>
<evidence type="ECO:0000256" key="4">
    <source>
        <dbReference type="ARBA" id="ARBA00022692"/>
    </source>
</evidence>
<feature type="transmembrane region" description="Helical" evidence="7">
    <location>
        <begin position="375"/>
        <end position="393"/>
    </location>
</feature>
<evidence type="ECO:0000256" key="5">
    <source>
        <dbReference type="ARBA" id="ARBA00022989"/>
    </source>
</evidence>
<evidence type="ECO:0000256" key="6">
    <source>
        <dbReference type="ARBA" id="ARBA00023136"/>
    </source>
</evidence>
<dbReference type="RefSeq" id="WP_240616075.1">
    <property type="nucleotide sequence ID" value="NZ_LARY01000002.1"/>
</dbReference>
<organism evidence="9 10">
    <name type="scientific">Listeria kieliensis</name>
    <dbReference type="NCBI Taxonomy" id="1621700"/>
    <lineage>
        <taxon>Bacteria</taxon>
        <taxon>Bacillati</taxon>
        <taxon>Bacillota</taxon>
        <taxon>Bacilli</taxon>
        <taxon>Bacillales</taxon>
        <taxon>Listeriaceae</taxon>
        <taxon>Listeria</taxon>
    </lineage>
</organism>
<dbReference type="InterPro" id="IPR036259">
    <property type="entry name" value="MFS_trans_sf"/>
</dbReference>
<dbReference type="PRINTS" id="PR01035">
    <property type="entry name" value="TCRTETA"/>
</dbReference>
<keyword evidence="5 7" id="KW-1133">Transmembrane helix</keyword>
<dbReference type="PROSITE" id="PS50850">
    <property type="entry name" value="MFS"/>
    <property type="match status" value="1"/>
</dbReference>
<keyword evidence="3" id="KW-1003">Cell membrane</keyword>
<name>A0A3D8TU58_9LIST</name>
<evidence type="ECO:0000259" key="8">
    <source>
        <dbReference type="PROSITE" id="PS50850"/>
    </source>
</evidence>
<dbReference type="GO" id="GO:0005886">
    <property type="term" value="C:plasma membrane"/>
    <property type="evidence" value="ECO:0007669"/>
    <property type="project" value="UniProtKB-SubCell"/>
</dbReference>
<comment type="caution">
    <text evidence="9">The sequence shown here is derived from an EMBL/GenBank/DDBJ whole genome shotgun (WGS) entry which is preliminary data.</text>
</comment>
<evidence type="ECO:0000256" key="7">
    <source>
        <dbReference type="SAM" id="Phobius"/>
    </source>
</evidence>
<feature type="transmembrane region" description="Helical" evidence="7">
    <location>
        <begin position="49"/>
        <end position="69"/>
    </location>
</feature>
<keyword evidence="2" id="KW-0813">Transport</keyword>
<keyword evidence="6 7" id="KW-0472">Membrane</keyword>
<reference evidence="10" key="1">
    <citation type="submission" date="2015-04" db="EMBL/GenBank/DDBJ databases">
        <authorList>
            <person name="Schardt J."/>
            <person name="Mueller-Herbst S."/>
            <person name="Scherer S."/>
            <person name="Huptas C."/>
        </authorList>
    </citation>
    <scope>NUCLEOTIDE SEQUENCE [LARGE SCALE GENOMIC DNA]</scope>
    <source>
        <strain evidence="10">Kiel-L1</strain>
    </source>
</reference>
<evidence type="ECO:0000256" key="2">
    <source>
        <dbReference type="ARBA" id="ARBA00022448"/>
    </source>
</evidence>